<organism evidence="3">
    <name type="scientific">Streptococcus oralis</name>
    <dbReference type="NCBI Taxonomy" id="1303"/>
    <lineage>
        <taxon>Bacteria</taxon>
        <taxon>Bacillati</taxon>
        <taxon>Bacillota</taxon>
        <taxon>Bacilli</taxon>
        <taxon>Lactobacillales</taxon>
        <taxon>Streptococcaceae</taxon>
        <taxon>Streptococcus</taxon>
    </lineage>
</organism>
<keyword evidence="1" id="KW-0472">Membrane</keyword>
<feature type="transmembrane region" description="Helical" evidence="1">
    <location>
        <begin position="70"/>
        <end position="90"/>
    </location>
</feature>
<dbReference type="Pfam" id="PF00884">
    <property type="entry name" value="Sulfatase"/>
    <property type="match status" value="1"/>
</dbReference>
<dbReference type="AlphaFoldDB" id="A0A6N3AM70"/>
<feature type="transmembrane region" description="Helical" evidence="1">
    <location>
        <begin position="12"/>
        <end position="32"/>
    </location>
</feature>
<feature type="transmembrane region" description="Helical" evidence="1">
    <location>
        <begin position="375"/>
        <end position="396"/>
    </location>
</feature>
<feature type="transmembrane region" description="Helical" evidence="1">
    <location>
        <begin position="297"/>
        <end position="315"/>
    </location>
</feature>
<reference evidence="3" key="1">
    <citation type="submission" date="2019-11" db="EMBL/GenBank/DDBJ databases">
        <authorList>
            <person name="Feng L."/>
        </authorList>
    </citation>
    <scope>NUCLEOTIDE SEQUENCE</scope>
    <source>
        <strain evidence="3">SrubneriLFYP117</strain>
    </source>
</reference>
<feature type="transmembrane region" description="Helical" evidence="1">
    <location>
        <begin position="205"/>
        <end position="222"/>
    </location>
</feature>
<dbReference type="InterPro" id="IPR017850">
    <property type="entry name" value="Alkaline_phosphatase_core_sf"/>
</dbReference>
<evidence type="ECO:0000259" key="2">
    <source>
        <dbReference type="Pfam" id="PF00884"/>
    </source>
</evidence>
<accession>A0A6N3AM70</accession>
<feature type="transmembrane region" description="Helical" evidence="1">
    <location>
        <begin position="272"/>
        <end position="290"/>
    </location>
</feature>
<gene>
    <name evidence="3" type="ORF">SRLFYP117_00527</name>
</gene>
<keyword evidence="1" id="KW-0812">Transmembrane</keyword>
<evidence type="ECO:0000313" key="3">
    <source>
        <dbReference type="EMBL" id="VYT90620.1"/>
    </source>
</evidence>
<feature type="transmembrane region" description="Helical" evidence="1">
    <location>
        <begin position="153"/>
        <end position="174"/>
    </location>
</feature>
<feature type="transmembrane region" description="Helical" evidence="1">
    <location>
        <begin position="234"/>
        <end position="252"/>
    </location>
</feature>
<feature type="transmembrane region" description="Helical" evidence="1">
    <location>
        <begin position="44"/>
        <end position="63"/>
    </location>
</feature>
<dbReference type="CDD" id="cd16015">
    <property type="entry name" value="LTA_synthase"/>
    <property type="match status" value="1"/>
</dbReference>
<evidence type="ECO:0000256" key="1">
    <source>
        <dbReference type="SAM" id="Phobius"/>
    </source>
</evidence>
<protein>
    <submittedName>
        <fullName evidence="3">Sulfatase</fullName>
    </submittedName>
</protein>
<keyword evidence="1" id="KW-1133">Transmembrane helix</keyword>
<feature type="domain" description="Sulfatase N-terminal" evidence="2">
    <location>
        <begin position="483"/>
        <end position="762"/>
    </location>
</feature>
<sequence length="824" mass="95044">MLNFIKNQYIKICLFLVSFILLLVVNFNYFLPFNSTHSILYFSYSHYAPLLLFISISFISVVLSKIWSRYFFIKSGIIYLLYLSGSYIIECSRNVNVLKYNVFSFKANDFFQVNFLLFLFSIFLIAFIYHYVISIYCPIFENRLIKISEYKEYYSILFHSFMLIGFCLTDSKIYKILPETSYLRDLFTDGLIKNQFSYLMELDKFIILLIIILFPFVFCSIIGIDELYRNRPKFGAALVCSSFFAITFNYTIQNSIRTDVTILGRNLFPGATAFQVLVFFALFLLIYCLFNEFLLSTLLSVFLIIGISIASYFKFQYRQEPILPSDLSWLMHPGIMFDSLGPQSYFYAFLIVSVFLGLYLFCRKILLYGSVLENYYLRGIVIISIFSFFIGIYSVFKQRRDGKVDDSIPIIGTLNNQHDISWFGNTTNAQIKSLSYVWFSHLTSEVMIKPKDYSKSSIQKIEEKYKKVAGDINLTRKENINEQTVIYALSESFSDPSRIEDVKVSSNPIPKIQEIKKRTTSGLMKSDGYGGGTANMEFQTLTGLPMYNLSPSISILYTQVAPVMNYFPSISNSFNSNNRIVIHIASPSNYSRNIIYGNLDFAKFIHYGNKGKEGYNIGGNYSDESTYQLVLKNMNKDSQFFSVMTMQNHTPWNEPNPIDMNASYPGFSDNANKQLSAYIRMLYHTDNATQDFLEKLSKIDKKITVVFYGDHLPGLYPESAFKNYPEGQYQTDYFIWSNFDAPKLDYPLVNSSDFSAMVFEQTNSKVSPYYALLTEVLKKASVDKKALEGEALEIAEDLKMVEYDLISGKGYLSQDFFEVPSAKN</sequence>
<feature type="transmembrane region" description="Helical" evidence="1">
    <location>
        <begin position="345"/>
        <end position="363"/>
    </location>
</feature>
<name>A0A6N3AM70_STROR</name>
<feature type="transmembrane region" description="Helical" evidence="1">
    <location>
        <begin position="110"/>
        <end position="132"/>
    </location>
</feature>
<dbReference type="InterPro" id="IPR000917">
    <property type="entry name" value="Sulfatase_N"/>
</dbReference>
<dbReference type="RefSeq" id="WP_156676544.1">
    <property type="nucleotide sequence ID" value="NZ_CACRUL010000012.1"/>
</dbReference>
<proteinExistence type="predicted"/>
<dbReference type="Gene3D" id="3.40.720.10">
    <property type="entry name" value="Alkaline Phosphatase, subunit A"/>
    <property type="match status" value="1"/>
</dbReference>
<dbReference type="EMBL" id="CACRUL010000012">
    <property type="protein sequence ID" value="VYT90620.1"/>
    <property type="molecule type" value="Genomic_DNA"/>
</dbReference>